<dbReference type="InterPro" id="IPR057326">
    <property type="entry name" value="KR_dom"/>
</dbReference>
<keyword evidence="5" id="KW-1185">Reference proteome</keyword>
<proteinExistence type="inferred from homology"/>
<dbReference type="InterPro" id="IPR036291">
    <property type="entry name" value="NAD(P)-bd_dom_sf"/>
</dbReference>
<keyword evidence="2" id="KW-0560">Oxidoreductase</keyword>
<dbReference type="CDD" id="cd05233">
    <property type="entry name" value="SDR_c"/>
    <property type="match status" value="1"/>
</dbReference>
<dbReference type="SMART" id="SM00822">
    <property type="entry name" value="PKS_KR"/>
    <property type="match status" value="1"/>
</dbReference>
<reference evidence="4 5" key="1">
    <citation type="journal article" date="2020" name="Microorganisms">
        <title>Osmotic Adaptation and Compatible Solute Biosynthesis of Phototrophic Bacteria as Revealed from Genome Analyses.</title>
        <authorList>
            <person name="Imhoff J.F."/>
            <person name="Rahn T."/>
            <person name="Kunzel S."/>
            <person name="Keller A."/>
            <person name="Neulinger S.C."/>
        </authorList>
    </citation>
    <scope>NUCLEOTIDE SEQUENCE [LARGE SCALE GENOMIC DNA]</scope>
    <source>
        <strain evidence="4 5">DSM 25653</strain>
    </source>
</reference>
<dbReference type="PRINTS" id="PR00081">
    <property type="entry name" value="GDHRDH"/>
</dbReference>
<dbReference type="RefSeq" id="WP_200240046.1">
    <property type="nucleotide sequence ID" value="NZ_NRRY01000005.1"/>
</dbReference>
<evidence type="ECO:0000259" key="3">
    <source>
        <dbReference type="SMART" id="SM00822"/>
    </source>
</evidence>
<dbReference type="InterPro" id="IPR051122">
    <property type="entry name" value="SDR_DHRS6-like"/>
</dbReference>
<dbReference type="PANTHER" id="PTHR43477">
    <property type="entry name" value="DIHYDROANTICAPSIN 7-DEHYDROGENASE"/>
    <property type="match status" value="1"/>
</dbReference>
<evidence type="ECO:0000313" key="5">
    <source>
        <dbReference type="Proteomes" id="UP001138768"/>
    </source>
</evidence>
<dbReference type="AlphaFoldDB" id="A0A9X1B3M8"/>
<dbReference type="InterPro" id="IPR002347">
    <property type="entry name" value="SDR_fam"/>
</dbReference>
<dbReference type="Gene3D" id="3.40.50.720">
    <property type="entry name" value="NAD(P)-binding Rossmann-like Domain"/>
    <property type="match status" value="1"/>
</dbReference>
<dbReference type="SUPFAM" id="SSF51735">
    <property type="entry name" value="NAD(P)-binding Rossmann-fold domains"/>
    <property type="match status" value="1"/>
</dbReference>
<dbReference type="Pfam" id="PF13561">
    <property type="entry name" value="adh_short_C2"/>
    <property type="match status" value="1"/>
</dbReference>
<comment type="caution">
    <text evidence="4">The sequence shown here is derived from an EMBL/GenBank/DDBJ whole genome shotgun (WGS) entry which is preliminary data.</text>
</comment>
<evidence type="ECO:0000256" key="2">
    <source>
        <dbReference type="ARBA" id="ARBA00023002"/>
    </source>
</evidence>
<dbReference type="Proteomes" id="UP001138768">
    <property type="component" value="Unassembled WGS sequence"/>
</dbReference>
<evidence type="ECO:0000256" key="1">
    <source>
        <dbReference type="ARBA" id="ARBA00006484"/>
    </source>
</evidence>
<accession>A0A9X1B3M8</accession>
<organism evidence="4 5">
    <name type="scientific">Lamprobacter modestohalophilus</name>
    <dbReference type="NCBI Taxonomy" id="1064514"/>
    <lineage>
        <taxon>Bacteria</taxon>
        <taxon>Pseudomonadati</taxon>
        <taxon>Pseudomonadota</taxon>
        <taxon>Gammaproteobacteria</taxon>
        <taxon>Chromatiales</taxon>
        <taxon>Chromatiaceae</taxon>
        <taxon>Lamprobacter</taxon>
    </lineage>
</organism>
<comment type="similarity">
    <text evidence="1">Belongs to the short-chain dehydrogenases/reductases (SDR) family.</text>
</comment>
<dbReference type="PANTHER" id="PTHR43477:SF1">
    <property type="entry name" value="DIHYDROANTICAPSIN 7-DEHYDROGENASE"/>
    <property type="match status" value="1"/>
</dbReference>
<sequence>MANNSLIIGGSSGIGAALVASLVEHGHRVTHLSREPEKGPDVVAARGVRWDALSEPFPRDCLPERLDGLVYCPGSIRLKPFARLREQELRDDFELNLMGAVRALQASHEALKRSDQASVVLFSTVAVGTGMPFHASVAAAKGAVEGLMRSLAAEWAPAIRVNVIAPTITDTPLASRLLSTEDKQQAAAERHPLKRIGSAKELAEVARWLLTDASLVTGQVVRVDAGLSSLRML</sequence>
<gene>
    <name evidence="4" type="ORF">CKO42_04915</name>
</gene>
<feature type="domain" description="Ketoreductase" evidence="3">
    <location>
        <begin position="3"/>
        <end position="171"/>
    </location>
</feature>
<dbReference type="GO" id="GO:0016491">
    <property type="term" value="F:oxidoreductase activity"/>
    <property type="evidence" value="ECO:0007669"/>
    <property type="project" value="UniProtKB-KW"/>
</dbReference>
<name>A0A9X1B3M8_9GAMM</name>
<dbReference type="EMBL" id="NRRY01000005">
    <property type="protein sequence ID" value="MBK1617806.1"/>
    <property type="molecule type" value="Genomic_DNA"/>
</dbReference>
<protein>
    <submittedName>
        <fullName evidence="4">Oxidoreductase</fullName>
    </submittedName>
</protein>
<evidence type="ECO:0000313" key="4">
    <source>
        <dbReference type="EMBL" id="MBK1617806.1"/>
    </source>
</evidence>